<dbReference type="AlphaFoldDB" id="A0A915IAH5"/>
<keyword evidence="2" id="KW-1185">Reference proteome</keyword>
<dbReference type="WBParaSite" id="nRc.2.0.1.t10281-RA">
    <property type="protein sequence ID" value="nRc.2.0.1.t10281-RA"/>
    <property type="gene ID" value="nRc.2.0.1.g10281"/>
</dbReference>
<evidence type="ECO:0000256" key="1">
    <source>
        <dbReference type="SAM" id="MobiDB-lite"/>
    </source>
</evidence>
<sequence length="84" mass="9292">MATLDVYVNIMQAAESAESSFAVIRGGSKDVHAVGNNSCRDSDRYLNHGPDQSLHRSKRPQSSTRYDQSCDLGYRYDRGATIGH</sequence>
<organism evidence="2 3">
    <name type="scientific">Romanomermis culicivorax</name>
    <name type="common">Nematode worm</name>
    <dbReference type="NCBI Taxonomy" id="13658"/>
    <lineage>
        <taxon>Eukaryota</taxon>
        <taxon>Metazoa</taxon>
        <taxon>Ecdysozoa</taxon>
        <taxon>Nematoda</taxon>
        <taxon>Enoplea</taxon>
        <taxon>Dorylaimia</taxon>
        <taxon>Mermithida</taxon>
        <taxon>Mermithoidea</taxon>
        <taxon>Mermithidae</taxon>
        <taxon>Romanomermis</taxon>
    </lineage>
</organism>
<accession>A0A915IAH5</accession>
<reference evidence="3" key="1">
    <citation type="submission" date="2022-11" db="UniProtKB">
        <authorList>
            <consortium name="WormBaseParasite"/>
        </authorList>
    </citation>
    <scope>IDENTIFICATION</scope>
</reference>
<name>A0A915IAH5_ROMCU</name>
<evidence type="ECO:0000313" key="3">
    <source>
        <dbReference type="WBParaSite" id="nRc.2.0.1.t10281-RA"/>
    </source>
</evidence>
<proteinExistence type="predicted"/>
<evidence type="ECO:0000313" key="2">
    <source>
        <dbReference type="Proteomes" id="UP000887565"/>
    </source>
</evidence>
<protein>
    <submittedName>
        <fullName evidence="3">Uncharacterized protein</fullName>
    </submittedName>
</protein>
<feature type="region of interest" description="Disordered" evidence="1">
    <location>
        <begin position="41"/>
        <end position="70"/>
    </location>
</feature>
<dbReference type="Proteomes" id="UP000887565">
    <property type="component" value="Unplaced"/>
</dbReference>